<accession>A0AAD7K351</accession>
<name>A0AAD7K351_9AGAR</name>
<dbReference type="AlphaFoldDB" id="A0AAD7K351"/>
<gene>
    <name evidence="1" type="ORF">B0H16DRAFT_1504904</name>
</gene>
<dbReference type="EMBL" id="JARKIB010000008">
    <property type="protein sequence ID" value="KAJ7777275.1"/>
    <property type="molecule type" value="Genomic_DNA"/>
</dbReference>
<organism evidence="1 2">
    <name type="scientific">Mycena metata</name>
    <dbReference type="NCBI Taxonomy" id="1033252"/>
    <lineage>
        <taxon>Eukaryota</taxon>
        <taxon>Fungi</taxon>
        <taxon>Dikarya</taxon>
        <taxon>Basidiomycota</taxon>
        <taxon>Agaricomycotina</taxon>
        <taxon>Agaricomycetes</taxon>
        <taxon>Agaricomycetidae</taxon>
        <taxon>Agaricales</taxon>
        <taxon>Marasmiineae</taxon>
        <taxon>Mycenaceae</taxon>
        <taxon>Mycena</taxon>
    </lineage>
</organism>
<sequence>MQHPKLWFEDGDLVLVANAACGEPISFLIHKRTLCKSPIFKRILLTNDFDLHPVYNAIVWEVVYSAADVAALLQCLYYDLPFNQGEPTVAVDLGGLLRLCKKYQFADLTARIIAQLRYEWPTSLAVWDIHETRIRSLSIAHAGAVDGQIDAKYLDDRLPEPASIIALAREFTLPELLPAAFYALALVRPSADYDAFHADPLRESERQQLANGTRSARWPLLTPPDLLCLAKGHDRLRSQKSLTRALASPTRPQMKDCAAGCTSLLTALRELGDHTHDILGALTYMRLYISEPGQASRMKICAGCAKGLCDAAAALRLQIWRSLPEWFDLTGVELMA</sequence>
<evidence type="ECO:0000313" key="2">
    <source>
        <dbReference type="Proteomes" id="UP001215598"/>
    </source>
</evidence>
<reference evidence="1" key="1">
    <citation type="submission" date="2023-03" db="EMBL/GenBank/DDBJ databases">
        <title>Massive genome expansion in bonnet fungi (Mycena s.s.) driven by repeated elements and novel gene families across ecological guilds.</title>
        <authorList>
            <consortium name="Lawrence Berkeley National Laboratory"/>
            <person name="Harder C.B."/>
            <person name="Miyauchi S."/>
            <person name="Viragh M."/>
            <person name="Kuo A."/>
            <person name="Thoen E."/>
            <person name="Andreopoulos B."/>
            <person name="Lu D."/>
            <person name="Skrede I."/>
            <person name="Drula E."/>
            <person name="Henrissat B."/>
            <person name="Morin E."/>
            <person name="Kohler A."/>
            <person name="Barry K."/>
            <person name="LaButti K."/>
            <person name="Morin E."/>
            <person name="Salamov A."/>
            <person name="Lipzen A."/>
            <person name="Mereny Z."/>
            <person name="Hegedus B."/>
            <person name="Baldrian P."/>
            <person name="Stursova M."/>
            <person name="Weitz H."/>
            <person name="Taylor A."/>
            <person name="Grigoriev I.V."/>
            <person name="Nagy L.G."/>
            <person name="Martin F."/>
            <person name="Kauserud H."/>
        </authorList>
    </citation>
    <scope>NUCLEOTIDE SEQUENCE</scope>
    <source>
        <strain evidence="1">CBHHK182m</strain>
    </source>
</reference>
<comment type="caution">
    <text evidence="1">The sequence shown here is derived from an EMBL/GenBank/DDBJ whole genome shotgun (WGS) entry which is preliminary data.</text>
</comment>
<evidence type="ECO:0000313" key="1">
    <source>
        <dbReference type="EMBL" id="KAJ7777275.1"/>
    </source>
</evidence>
<protein>
    <recommendedName>
        <fullName evidence="3">BTB domain-containing protein</fullName>
    </recommendedName>
</protein>
<proteinExistence type="predicted"/>
<evidence type="ECO:0008006" key="3">
    <source>
        <dbReference type="Google" id="ProtNLM"/>
    </source>
</evidence>
<dbReference type="Proteomes" id="UP001215598">
    <property type="component" value="Unassembled WGS sequence"/>
</dbReference>
<keyword evidence="2" id="KW-1185">Reference proteome</keyword>